<name>A0A3M7QY27_BRAPC</name>
<evidence type="ECO:0000313" key="2">
    <source>
        <dbReference type="Proteomes" id="UP000276133"/>
    </source>
</evidence>
<organism evidence="1 2">
    <name type="scientific">Brachionus plicatilis</name>
    <name type="common">Marine rotifer</name>
    <name type="synonym">Brachionus muelleri</name>
    <dbReference type="NCBI Taxonomy" id="10195"/>
    <lineage>
        <taxon>Eukaryota</taxon>
        <taxon>Metazoa</taxon>
        <taxon>Spiralia</taxon>
        <taxon>Gnathifera</taxon>
        <taxon>Rotifera</taxon>
        <taxon>Eurotatoria</taxon>
        <taxon>Monogononta</taxon>
        <taxon>Pseudotrocha</taxon>
        <taxon>Ploima</taxon>
        <taxon>Brachionidae</taxon>
        <taxon>Brachionus</taxon>
    </lineage>
</organism>
<reference evidence="1 2" key="1">
    <citation type="journal article" date="2018" name="Sci. Rep.">
        <title>Genomic signatures of local adaptation to the degree of environmental predictability in rotifers.</title>
        <authorList>
            <person name="Franch-Gras L."/>
            <person name="Hahn C."/>
            <person name="Garcia-Roger E.M."/>
            <person name="Carmona M.J."/>
            <person name="Serra M."/>
            <person name="Gomez A."/>
        </authorList>
    </citation>
    <scope>NUCLEOTIDE SEQUENCE [LARGE SCALE GENOMIC DNA]</scope>
    <source>
        <strain evidence="1">HYR1</strain>
    </source>
</reference>
<comment type="caution">
    <text evidence="1">The sequence shown here is derived from an EMBL/GenBank/DDBJ whole genome shotgun (WGS) entry which is preliminary data.</text>
</comment>
<gene>
    <name evidence="1" type="ORF">BpHYR1_053400</name>
</gene>
<dbReference type="EMBL" id="REGN01004851">
    <property type="protein sequence ID" value="RNA15908.1"/>
    <property type="molecule type" value="Genomic_DNA"/>
</dbReference>
<proteinExistence type="predicted"/>
<protein>
    <submittedName>
        <fullName evidence="1">Uncharacterized protein</fullName>
    </submittedName>
</protein>
<keyword evidence="2" id="KW-1185">Reference proteome</keyword>
<dbReference type="Proteomes" id="UP000276133">
    <property type="component" value="Unassembled WGS sequence"/>
</dbReference>
<sequence length="141" mass="16297">MYYHGKSGTQRAETFCKHRKIHVHLLTQNNFRGHFAAIQFSVFGNFSSIPSASYESNLIHRHQGYPTDRFQHLIAFQLSVLLVKVGSIVTNNMLKINAHFFFINLFDQPSKDYLCKIPQNSLANVQLLVMLCQWKNIITLV</sequence>
<evidence type="ECO:0000313" key="1">
    <source>
        <dbReference type="EMBL" id="RNA15908.1"/>
    </source>
</evidence>
<accession>A0A3M7QY27</accession>
<dbReference type="AlphaFoldDB" id="A0A3M7QY27"/>